<dbReference type="PANTHER" id="PTHR43326:SF1">
    <property type="entry name" value="METHIONINE--TRNA LIGASE, MITOCHONDRIAL"/>
    <property type="match status" value="1"/>
</dbReference>
<keyword evidence="13" id="KW-1185">Reference proteome</keyword>
<evidence type="ECO:0000313" key="13">
    <source>
        <dbReference type="Proteomes" id="UP000256970"/>
    </source>
</evidence>
<dbReference type="InterPro" id="IPR014729">
    <property type="entry name" value="Rossmann-like_a/b/a_fold"/>
</dbReference>
<feature type="domain" description="Methionyl/Leucyl tRNA synthetase" evidence="10">
    <location>
        <begin position="134"/>
        <end position="355"/>
    </location>
</feature>
<sequence>MGSSYPTIAADVLARFQRLSGKRVRFLTGTDEHGEKIALAAAARSMSPQEHCDNIVQAYKELWAKLDIAYDGFIRTTDSQHEALVQEVLQRVWDKGDIYKASYSGWYCVDCEEYKDEKEMDGEHNCPTHRRPCQHREEENYFFALSKYQAQLEALLEGSDGFVQPASRRNEVLGWVREGVRDFSISRSAVQWGIPMRQDPSHTVYVWFDALNGYLSGLLPLADDAPSSSSSSSSSSVEAALAQGWPADVHVIGKDILRFHAIYWPGMLMSAGLPLPKQVFGHGFLTKDGLKMGKALGNTLDPEALVNAYGADAVRLFFMKEVAFGQDGNFSESAFRDTVNATLANSVGNMLNRTLGLLRKNYEAGLPCSAAEAVAAAGEEQQQQQHPLVAVCEQQVAAAAAAYGKLAPHQAVEAVLAISAAGNLYLEQTAPWSALKKGSDEEKAAAGRVLVAVLETARILAVALSPITPGLSSRIYQQLGLGEGALDGRVSWSDTAWGQLQAGHCTAAPQPVFARLDDTVPLVTEPAPGAAAAVPAGGKGGGGGKKQQQKQQKQQKPKEAATAAAAAS</sequence>
<dbReference type="PRINTS" id="PR01041">
    <property type="entry name" value="TRNASYNTHMET"/>
</dbReference>
<dbReference type="InterPro" id="IPR033911">
    <property type="entry name" value="MetRS_core"/>
</dbReference>
<evidence type="ECO:0000256" key="4">
    <source>
        <dbReference type="ARBA" id="ARBA00022840"/>
    </source>
</evidence>
<dbReference type="PANTHER" id="PTHR43326">
    <property type="entry name" value="METHIONYL-TRNA SYNTHETASE"/>
    <property type="match status" value="1"/>
</dbReference>
<dbReference type="STRING" id="3088.A0A383VBL5"/>
<dbReference type="Pfam" id="PF09334">
    <property type="entry name" value="tRNA-synt_1g"/>
    <property type="match status" value="2"/>
</dbReference>
<keyword evidence="6 8" id="KW-0030">Aminoacyl-tRNA synthetase</keyword>
<protein>
    <recommendedName>
        <fullName evidence="1">methionine--tRNA ligase</fullName>
        <ecNumber evidence="1">6.1.1.10</ecNumber>
    </recommendedName>
</protein>
<dbReference type="NCBIfam" id="TIGR00398">
    <property type="entry name" value="metG"/>
    <property type="match status" value="1"/>
</dbReference>
<dbReference type="InterPro" id="IPR014758">
    <property type="entry name" value="Met-tRNA_synth"/>
</dbReference>
<dbReference type="Proteomes" id="UP000256970">
    <property type="component" value="Unassembled WGS sequence"/>
</dbReference>
<reference evidence="12 13" key="1">
    <citation type="submission" date="2016-10" db="EMBL/GenBank/DDBJ databases">
        <authorList>
            <person name="Cai Z."/>
        </authorList>
    </citation>
    <scope>NUCLEOTIDE SEQUENCE [LARGE SCALE GENOMIC DNA]</scope>
</reference>
<dbReference type="SUPFAM" id="SSF47323">
    <property type="entry name" value="Anticodon-binding domain of a subclass of class I aminoacyl-tRNA synthetases"/>
    <property type="match status" value="1"/>
</dbReference>
<evidence type="ECO:0000313" key="12">
    <source>
        <dbReference type="EMBL" id="SZX62948.1"/>
    </source>
</evidence>
<evidence type="ECO:0000256" key="9">
    <source>
        <dbReference type="SAM" id="MobiDB-lite"/>
    </source>
</evidence>
<dbReference type="AlphaFoldDB" id="A0A383VBL5"/>
<evidence type="ECO:0000256" key="7">
    <source>
        <dbReference type="ARBA" id="ARBA00047364"/>
    </source>
</evidence>
<dbReference type="FunFam" id="2.170.220.10:FF:000001">
    <property type="entry name" value="methionine--tRNA ligase, mitochondrial"/>
    <property type="match status" value="1"/>
</dbReference>
<evidence type="ECO:0000256" key="5">
    <source>
        <dbReference type="ARBA" id="ARBA00022917"/>
    </source>
</evidence>
<keyword evidence="4 8" id="KW-0067">ATP-binding</keyword>
<keyword evidence="5 8" id="KW-0648">Protein biosynthesis</keyword>
<evidence type="ECO:0000256" key="2">
    <source>
        <dbReference type="ARBA" id="ARBA00022598"/>
    </source>
</evidence>
<feature type="domain" description="Methionyl/Leucyl tRNA synthetase" evidence="10">
    <location>
        <begin position="2"/>
        <end position="129"/>
    </location>
</feature>
<dbReference type="CDD" id="cd00814">
    <property type="entry name" value="MetRS_core"/>
    <property type="match status" value="1"/>
</dbReference>
<evidence type="ECO:0000259" key="11">
    <source>
        <dbReference type="Pfam" id="PF19303"/>
    </source>
</evidence>
<dbReference type="Pfam" id="PF19303">
    <property type="entry name" value="Anticodon_3"/>
    <property type="match status" value="1"/>
</dbReference>
<dbReference type="Gene3D" id="1.10.730.10">
    <property type="entry name" value="Isoleucyl-tRNA Synthetase, Domain 1"/>
    <property type="match status" value="1"/>
</dbReference>
<evidence type="ECO:0000256" key="1">
    <source>
        <dbReference type="ARBA" id="ARBA00012838"/>
    </source>
</evidence>
<dbReference type="Gene3D" id="3.40.50.620">
    <property type="entry name" value="HUPs"/>
    <property type="match status" value="1"/>
</dbReference>
<dbReference type="GO" id="GO:0009570">
    <property type="term" value="C:chloroplast stroma"/>
    <property type="evidence" value="ECO:0007669"/>
    <property type="project" value="TreeGrafter"/>
</dbReference>
<evidence type="ECO:0000259" key="10">
    <source>
        <dbReference type="Pfam" id="PF09334"/>
    </source>
</evidence>
<evidence type="ECO:0000256" key="8">
    <source>
        <dbReference type="RuleBase" id="RU363039"/>
    </source>
</evidence>
<comment type="similarity">
    <text evidence="8">Belongs to the class-I aminoacyl-tRNA synthetase family.</text>
</comment>
<feature type="compositionally biased region" description="Low complexity" evidence="9">
    <location>
        <begin position="549"/>
        <end position="568"/>
    </location>
</feature>
<dbReference type="GO" id="GO:0005524">
    <property type="term" value="F:ATP binding"/>
    <property type="evidence" value="ECO:0007669"/>
    <property type="project" value="UniProtKB-KW"/>
</dbReference>
<name>A0A383VBL5_TETOB</name>
<dbReference type="GO" id="GO:0005739">
    <property type="term" value="C:mitochondrion"/>
    <property type="evidence" value="ECO:0007669"/>
    <property type="project" value="TreeGrafter"/>
</dbReference>
<feature type="domain" description="Methionyl-tRNA synthetase anticodon-binding" evidence="11">
    <location>
        <begin position="378"/>
        <end position="518"/>
    </location>
</feature>
<proteinExistence type="inferred from homology"/>
<organism evidence="12 13">
    <name type="scientific">Tetradesmus obliquus</name>
    <name type="common">Green alga</name>
    <name type="synonym">Acutodesmus obliquus</name>
    <dbReference type="NCBI Taxonomy" id="3088"/>
    <lineage>
        <taxon>Eukaryota</taxon>
        <taxon>Viridiplantae</taxon>
        <taxon>Chlorophyta</taxon>
        <taxon>core chlorophytes</taxon>
        <taxon>Chlorophyceae</taxon>
        <taxon>CS clade</taxon>
        <taxon>Sphaeropleales</taxon>
        <taxon>Scenedesmaceae</taxon>
        <taxon>Tetradesmus</taxon>
    </lineage>
</organism>
<keyword evidence="2 8" id="KW-0436">Ligase</keyword>
<dbReference type="SUPFAM" id="SSF52374">
    <property type="entry name" value="Nucleotidylyl transferase"/>
    <property type="match status" value="1"/>
</dbReference>
<feature type="compositionally biased region" description="Low complexity" evidence="9">
    <location>
        <begin position="526"/>
        <end position="536"/>
    </location>
</feature>
<dbReference type="InterPro" id="IPR015413">
    <property type="entry name" value="Methionyl/Leucyl_tRNA_Synth"/>
</dbReference>
<feature type="region of interest" description="Disordered" evidence="9">
    <location>
        <begin position="526"/>
        <end position="568"/>
    </location>
</feature>
<dbReference type="InterPro" id="IPR023457">
    <property type="entry name" value="Met-tRNA_synth_2"/>
</dbReference>
<gene>
    <name evidence="12" type="ORF">BQ4739_LOCUS3521</name>
</gene>
<accession>A0A383VBL5</accession>
<dbReference type="Gene3D" id="2.170.220.10">
    <property type="match status" value="1"/>
</dbReference>
<keyword evidence="3 8" id="KW-0547">Nucleotide-binding</keyword>
<dbReference type="GO" id="GO:0004825">
    <property type="term" value="F:methionine-tRNA ligase activity"/>
    <property type="evidence" value="ECO:0007669"/>
    <property type="project" value="UniProtKB-EC"/>
</dbReference>
<dbReference type="EMBL" id="FNXT01000271">
    <property type="protein sequence ID" value="SZX62948.1"/>
    <property type="molecule type" value="Genomic_DNA"/>
</dbReference>
<dbReference type="EC" id="6.1.1.10" evidence="1"/>
<dbReference type="GO" id="GO:0006431">
    <property type="term" value="P:methionyl-tRNA aminoacylation"/>
    <property type="evidence" value="ECO:0007669"/>
    <property type="project" value="InterPro"/>
</dbReference>
<dbReference type="InterPro" id="IPR009080">
    <property type="entry name" value="tRNAsynth_Ia_anticodon-bd"/>
</dbReference>
<evidence type="ECO:0000256" key="3">
    <source>
        <dbReference type="ARBA" id="ARBA00022741"/>
    </source>
</evidence>
<dbReference type="InterPro" id="IPR041872">
    <property type="entry name" value="Anticodon_Met"/>
</dbReference>
<evidence type="ECO:0000256" key="6">
    <source>
        <dbReference type="ARBA" id="ARBA00023146"/>
    </source>
</evidence>
<comment type="catalytic activity">
    <reaction evidence="7">
        <text>tRNA(Met) + L-methionine + ATP = L-methionyl-tRNA(Met) + AMP + diphosphate</text>
        <dbReference type="Rhea" id="RHEA:13481"/>
        <dbReference type="Rhea" id="RHEA-COMP:9667"/>
        <dbReference type="Rhea" id="RHEA-COMP:9698"/>
        <dbReference type="ChEBI" id="CHEBI:30616"/>
        <dbReference type="ChEBI" id="CHEBI:33019"/>
        <dbReference type="ChEBI" id="CHEBI:57844"/>
        <dbReference type="ChEBI" id="CHEBI:78442"/>
        <dbReference type="ChEBI" id="CHEBI:78530"/>
        <dbReference type="ChEBI" id="CHEBI:456215"/>
        <dbReference type="EC" id="6.1.1.10"/>
    </reaction>
</comment>